<proteinExistence type="predicted"/>
<reference evidence="1" key="1">
    <citation type="journal article" date="2021" name="Proc. Natl. Acad. Sci. U.S.A.">
        <title>A Catalog of Tens of Thousands of Viruses from Human Metagenomes Reveals Hidden Associations with Chronic Diseases.</title>
        <authorList>
            <person name="Tisza M.J."/>
            <person name="Buck C.B."/>
        </authorList>
    </citation>
    <scope>NUCLEOTIDE SEQUENCE</scope>
    <source>
        <strain evidence="1">Ctrvp54</strain>
    </source>
</reference>
<name>A0A8S5P840_9CAUD</name>
<protein>
    <submittedName>
        <fullName evidence="1">Uncharacterized protein</fullName>
    </submittedName>
</protein>
<accession>A0A8S5P840</accession>
<organism evidence="1">
    <name type="scientific">Siphoviridae sp. ctrvp54</name>
    <dbReference type="NCBI Taxonomy" id="2825690"/>
    <lineage>
        <taxon>Viruses</taxon>
        <taxon>Duplodnaviria</taxon>
        <taxon>Heunggongvirae</taxon>
        <taxon>Uroviricota</taxon>
        <taxon>Caudoviricetes</taxon>
    </lineage>
</organism>
<evidence type="ECO:0000313" key="1">
    <source>
        <dbReference type="EMBL" id="DAE02848.1"/>
    </source>
</evidence>
<dbReference type="EMBL" id="BK015354">
    <property type="protein sequence ID" value="DAE02848.1"/>
    <property type="molecule type" value="Genomic_DNA"/>
</dbReference>
<sequence>MKKLYKVGTNAGVEMICLDHDNKLGWIYPGVDGWQHDHSLAEVEDVSGWDRGCDDLAQQYIDLLNMIENDSNIEIIEERESVDGMDF</sequence>